<keyword evidence="7 8" id="KW-0472">Membrane</keyword>
<dbReference type="GO" id="GO:0005886">
    <property type="term" value="C:plasma membrane"/>
    <property type="evidence" value="ECO:0007669"/>
    <property type="project" value="UniProtKB-SubCell"/>
</dbReference>
<dbReference type="GO" id="GO:0022857">
    <property type="term" value="F:transmembrane transporter activity"/>
    <property type="evidence" value="ECO:0007669"/>
    <property type="project" value="InterPro"/>
</dbReference>
<dbReference type="PROSITE" id="PS50850">
    <property type="entry name" value="MFS"/>
    <property type="match status" value="1"/>
</dbReference>
<sequence length="388" mass="43198">MQVSISKISIALFFIVSVIFSTIYTPQAILPVLKETFHISVLETNLLLSGMLFVLMFSTPFYAPISNRFGKKKIMVFCTFFLFLSVLLSSVTSNFYVLLFSRFLQGVFVPGITAIMLSYVQEIYPKSHRGFGMGIYMAATSFGAVIGRLLAGWITFFYSWRMAFLIFAILLFIAFFAMIFALPVSEHETINKRVINKDALFSFLSNIKIVSVLIIPTVVFFSFMAISTFATYHLAQEPFNLDASQLGNIFLVLLLGVIISPFAGRYSDIIGRVRIIFLGVAVLILGIFLTLSQSISLVIAGLGLVTIGMFSVQSVTPTYLGELVPENKATVSILYQSFFYLGGCLGTFVPSIAWEYYGYKGVTILCIILLLFGSIFLLSNILKVKTNR</sequence>
<evidence type="ECO:0000256" key="8">
    <source>
        <dbReference type="SAM" id="Phobius"/>
    </source>
</evidence>
<keyword evidence="3" id="KW-0813">Transport</keyword>
<dbReference type="Gene3D" id="1.20.1250.20">
    <property type="entry name" value="MFS general substrate transporter like domains"/>
    <property type="match status" value="1"/>
</dbReference>
<name>D5V3E1_ARCNC</name>
<feature type="transmembrane region" description="Helical" evidence="8">
    <location>
        <begin position="162"/>
        <end position="182"/>
    </location>
</feature>
<evidence type="ECO:0000256" key="4">
    <source>
        <dbReference type="ARBA" id="ARBA00022475"/>
    </source>
</evidence>
<feature type="transmembrane region" description="Helical" evidence="8">
    <location>
        <begin position="12"/>
        <end position="33"/>
    </location>
</feature>
<dbReference type="OrthoDB" id="9780737at2"/>
<keyword evidence="5 8" id="KW-0812">Transmembrane</keyword>
<evidence type="ECO:0000256" key="1">
    <source>
        <dbReference type="ARBA" id="ARBA00004651"/>
    </source>
</evidence>
<keyword evidence="6 8" id="KW-1133">Transmembrane helix</keyword>
<keyword evidence="11" id="KW-1185">Reference proteome</keyword>
<evidence type="ECO:0000256" key="6">
    <source>
        <dbReference type="ARBA" id="ARBA00022989"/>
    </source>
</evidence>
<feature type="transmembrane region" description="Helical" evidence="8">
    <location>
        <begin position="333"/>
        <end position="353"/>
    </location>
</feature>
<feature type="transmembrane region" description="Helical" evidence="8">
    <location>
        <begin position="275"/>
        <end position="291"/>
    </location>
</feature>
<dbReference type="RefSeq" id="WP_013134868.1">
    <property type="nucleotide sequence ID" value="NC_014166.1"/>
</dbReference>
<dbReference type="PANTHER" id="PTHR43271:SF2">
    <property type="entry name" value="BLL2771 PROTEIN"/>
    <property type="match status" value="1"/>
</dbReference>
<evidence type="ECO:0000256" key="2">
    <source>
        <dbReference type="ARBA" id="ARBA00008335"/>
    </source>
</evidence>
<dbReference type="CDD" id="cd17324">
    <property type="entry name" value="MFS_NepI_like"/>
    <property type="match status" value="1"/>
</dbReference>
<dbReference type="Proteomes" id="UP000000939">
    <property type="component" value="Chromosome"/>
</dbReference>
<dbReference type="Pfam" id="PF07690">
    <property type="entry name" value="MFS_1"/>
    <property type="match status" value="1"/>
</dbReference>
<feature type="transmembrane region" description="Helical" evidence="8">
    <location>
        <begin position="246"/>
        <end position="263"/>
    </location>
</feature>
<accession>D5V3E1</accession>
<dbReference type="eggNOG" id="COG2814">
    <property type="taxonomic scope" value="Bacteria"/>
</dbReference>
<comment type="similarity">
    <text evidence="2">Belongs to the major facilitator superfamily.</text>
</comment>
<dbReference type="InterPro" id="IPR036259">
    <property type="entry name" value="MFS_trans_sf"/>
</dbReference>
<feature type="transmembrane region" description="Helical" evidence="8">
    <location>
        <begin position="203"/>
        <end position="226"/>
    </location>
</feature>
<comment type="subcellular location">
    <subcellularLocation>
        <location evidence="1">Cell membrane</location>
        <topology evidence="1">Multi-pass membrane protein</topology>
    </subcellularLocation>
</comment>
<dbReference type="AlphaFoldDB" id="D5V3E1"/>
<evidence type="ECO:0000313" key="10">
    <source>
        <dbReference type="EMBL" id="ADG92723.1"/>
    </source>
</evidence>
<dbReference type="KEGG" id="ant:Arnit_1061"/>
<dbReference type="STRING" id="572480.Arnit_1061"/>
<evidence type="ECO:0000256" key="5">
    <source>
        <dbReference type="ARBA" id="ARBA00022692"/>
    </source>
</evidence>
<gene>
    <name evidence="10" type="ordered locus">Arnit_1061</name>
</gene>
<organism evidence="10 11">
    <name type="scientific">Arcobacter nitrofigilis (strain ATCC 33309 / DSM 7299 / CCUG 15893 / LMG 7604 / NCTC 12251 / CI)</name>
    <name type="common">Campylobacter nitrofigilis</name>
    <dbReference type="NCBI Taxonomy" id="572480"/>
    <lineage>
        <taxon>Bacteria</taxon>
        <taxon>Pseudomonadati</taxon>
        <taxon>Campylobacterota</taxon>
        <taxon>Epsilonproteobacteria</taxon>
        <taxon>Campylobacterales</taxon>
        <taxon>Arcobacteraceae</taxon>
        <taxon>Arcobacter</taxon>
    </lineage>
</organism>
<feature type="domain" description="Major facilitator superfamily (MFS) profile" evidence="9">
    <location>
        <begin position="5"/>
        <end position="388"/>
    </location>
</feature>
<evidence type="ECO:0000313" key="11">
    <source>
        <dbReference type="Proteomes" id="UP000000939"/>
    </source>
</evidence>
<feature type="transmembrane region" description="Helical" evidence="8">
    <location>
        <begin position="359"/>
        <end position="382"/>
    </location>
</feature>
<reference evidence="10 11" key="1">
    <citation type="journal article" date="2010" name="Stand. Genomic Sci.">
        <title>Complete genome sequence of Arcobacter nitrofigilis type strain (CI).</title>
        <authorList>
            <person name="Pati A."/>
            <person name="Gronow S."/>
            <person name="Lapidus A."/>
            <person name="Copeland A."/>
            <person name="Glavina Del Rio T."/>
            <person name="Nolan M."/>
            <person name="Lucas S."/>
            <person name="Tice H."/>
            <person name="Cheng J.F."/>
            <person name="Han C."/>
            <person name="Chertkov O."/>
            <person name="Bruce D."/>
            <person name="Tapia R."/>
            <person name="Goodwin L."/>
            <person name="Pitluck S."/>
            <person name="Liolios K."/>
            <person name="Ivanova N."/>
            <person name="Mavromatis K."/>
            <person name="Chen A."/>
            <person name="Palaniappan K."/>
            <person name="Land M."/>
            <person name="Hauser L."/>
            <person name="Chang Y.J."/>
            <person name="Jeffries C.D."/>
            <person name="Detter J.C."/>
            <person name="Rohde M."/>
            <person name="Goker M."/>
            <person name="Bristow J."/>
            <person name="Eisen J.A."/>
            <person name="Markowitz V."/>
            <person name="Hugenholtz P."/>
            <person name="Klenk H.P."/>
            <person name="Kyrpides N.C."/>
        </authorList>
    </citation>
    <scope>NUCLEOTIDE SEQUENCE [LARGE SCALE GENOMIC DNA]</scope>
    <source>
        <strain evidence="11">ATCC 33309 / DSM 7299 / CCUG 15893 / LMG 7604 / NCTC 12251 / CI</strain>
    </source>
</reference>
<dbReference type="HOGENOM" id="CLU_001265_19_3_7"/>
<dbReference type="PANTHER" id="PTHR43271">
    <property type="entry name" value="BLL2771 PROTEIN"/>
    <property type="match status" value="1"/>
</dbReference>
<feature type="transmembrane region" description="Helical" evidence="8">
    <location>
        <begin position="74"/>
        <end position="97"/>
    </location>
</feature>
<dbReference type="SUPFAM" id="SSF103473">
    <property type="entry name" value="MFS general substrate transporter"/>
    <property type="match status" value="1"/>
</dbReference>
<feature type="transmembrane region" description="Helical" evidence="8">
    <location>
        <begin position="133"/>
        <end position="156"/>
    </location>
</feature>
<dbReference type="InterPro" id="IPR020846">
    <property type="entry name" value="MFS_dom"/>
</dbReference>
<feature type="transmembrane region" description="Helical" evidence="8">
    <location>
        <begin position="297"/>
        <end position="321"/>
    </location>
</feature>
<evidence type="ECO:0000256" key="7">
    <source>
        <dbReference type="ARBA" id="ARBA00023136"/>
    </source>
</evidence>
<dbReference type="EMBL" id="CP001999">
    <property type="protein sequence ID" value="ADG92723.1"/>
    <property type="molecule type" value="Genomic_DNA"/>
</dbReference>
<keyword evidence="4" id="KW-1003">Cell membrane</keyword>
<protein>
    <submittedName>
        <fullName evidence="10">Major facilitator superfamily MFS_1</fullName>
    </submittedName>
</protein>
<dbReference type="InterPro" id="IPR011701">
    <property type="entry name" value="MFS"/>
</dbReference>
<feature type="transmembrane region" description="Helical" evidence="8">
    <location>
        <begin position="45"/>
        <end position="62"/>
    </location>
</feature>
<feature type="transmembrane region" description="Helical" evidence="8">
    <location>
        <begin position="103"/>
        <end position="121"/>
    </location>
</feature>
<evidence type="ECO:0000256" key="3">
    <source>
        <dbReference type="ARBA" id="ARBA00022448"/>
    </source>
</evidence>
<proteinExistence type="inferred from homology"/>
<evidence type="ECO:0000259" key="9">
    <source>
        <dbReference type="PROSITE" id="PS50850"/>
    </source>
</evidence>